<protein>
    <recommendedName>
        <fullName evidence="4">Transmembrane protein</fullName>
    </recommendedName>
</protein>
<dbReference type="PANTHER" id="PTHR42305:SF1">
    <property type="entry name" value="MEMBRANE PROTEIN RV1733C-RELATED"/>
    <property type="match status" value="1"/>
</dbReference>
<name>A0A1X0I6H6_9MYCO</name>
<dbReference type="EMBL" id="MVIE01000029">
    <property type="protein sequence ID" value="ORB36744.1"/>
    <property type="molecule type" value="Genomic_DNA"/>
</dbReference>
<keyword evidence="1" id="KW-0812">Transmembrane</keyword>
<dbReference type="Proteomes" id="UP000192513">
    <property type="component" value="Unassembled WGS sequence"/>
</dbReference>
<dbReference type="InterPro" id="IPR039708">
    <property type="entry name" value="MT1774/Rv1733c-like"/>
</dbReference>
<evidence type="ECO:0000256" key="1">
    <source>
        <dbReference type="SAM" id="Phobius"/>
    </source>
</evidence>
<evidence type="ECO:0000313" key="3">
    <source>
        <dbReference type="Proteomes" id="UP000192513"/>
    </source>
</evidence>
<gene>
    <name evidence="2" type="ORF">BST39_19835</name>
</gene>
<dbReference type="OrthoDB" id="4542680at2"/>
<organism evidence="2 3">
    <name type="scientific">Mycobacterium paraseoulense</name>
    <dbReference type="NCBI Taxonomy" id="590652"/>
    <lineage>
        <taxon>Bacteria</taxon>
        <taxon>Bacillati</taxon>
        <taxon>Actinomycetota</taxon>
        <taxon>Actinomycetes</taxon>
        <taxon>Mycobacteriales</taxon>
        <taxon>Mycobacteriaceae</taxon>
        <taxon>Mycobacterium</taxon>
    </lineage>
</organism>
<evidence type="ECO:0008006" key="4">
    <source>
        <dbReference type="Google" id="ProtNLM"/>
    </source>
</evidence>
<keyword evidence="1" id="KW-0472">Membrane</keyword>
<evidence type="ECO:0000313" key="2">
    <source>
        <dbReference type="EMBL" id="ORB36744.1"/>
    </source>
</evidence>
<keyword evidence="3" id="KW-1185">Reference proteome</keyword>
<reference evidence="2 3" key="1">
    <citation type="submission" date="2017-02" db="EMBL/GenBank/DDBJ databases">
        <title>The new phylogeny of genus Mycobacterium.</title>
        <authorList>
            <person name="Tortoli E."/>
            <person name="Trovato A."/>
            <person name="Cirillo D.M."/>
        </authorList>
    </citation>
    <scope>NUCLEOTIDE SEQUENCE [LARGE SCALE GENOMIC DNA]</scope>
    <source>
        <strain evidence="2 3">DSM 45000</strain>
    </source>
</reference>
<accession>A0A1X0I6H6</accession>
<dbReference type="PANTHER" id="PTHR42305">
    <property type="entry name" value="MEMBRANE PROTEIN RV1733C-RELATED"/>
    <property type="match status" value="1"/>
</dbReference>
<comment type="caution">
    <text evidence="2">The sequence shown here is derived from an EMBL/GenBank/DDBJ whole genome shotgun (WGS) entry which is preliminary data.</text>
</comment>
<dbReference type="RefSeq" id="WP_083173651.1">
    <property type="nucleotide sequence ID" value="NZ_AP022619.1"/>
</dbReference>
<feature type="transmembrane region" description="Helical" evidence="1">
    <location>
        <begin position="33"/>
        <end position="57"/>
    </location>
</feature>
<proteinExistence type="predicted"/>
<dbReference type="AlphaFoldDB" id="A0A1X0I6H6"/>
<sequence>METTFTWDPRRWQVARVFGGNPLLRRTDRIEALAVLVALVVTLLAVPVGGVVGAVTYGARERVYTREAHERHRVTATVADARVEDLGVTVVQAKWPGPNGERSGTLDLTEPARAGGTVEIWVDRDGEPVVAPTPTWLAAAEAVGVAVVTALGVTMAMAALLAVVRSRLDRARDALWEREIELLAEAW</sequence>
<feature type="transmembrane region" description="Helical" evidence="1">
    <location>
        <begin position="142"/>
        <end position="164"/>
    </location>
</feature>
<dbReference type="STRING" id="590652.BST39_19835"/>
<keyword evidence="1" id="KW-1133">Transmembrane helix</keyword>